<reference evidence="1 2" key="1">
    <citation type="submission" date="2023-04" db="EMBL/GenBank/DDBJ databases">
        <title>Forest soil microbial communities from Buena Vista Peninsula, Colon Province, Panama.</title>
        <authorList>
            <person name="Bouskill N."/>
        </authorList>
    </citation>
    <scope>NUCLEOTIDE SEQUENCE [LARGE SCALE GENOMIC DNA]</scope>
    <source>
        <strain evidence="1 2">CFH S0262</strain>
    </source>
</reference>
<organism evidence="1 2">
    <name type="scientific">Prescottella agglutinans</name>
    <dbReference type="NCBI Taxonomy" id="1644129"/>
    <lineage>
        <taxon>Bacteria</taxon>
        <taxon>Bacillati</taxon>
        <taxon>Actinomycetota</taxon>
        <taxon>Actinomycetes</taxon>
        <taxon>Mycobacteriales</taxon>
        <taxon>Nocardiaceae</taxon>
        <taxon>Prescottella</taxon>
    </lineage>
</organism>
<gene>
    <name evidence="1" type="ORF">M2280_000730</name>
</gene>
<evidence type="ECO:0000313" key="1">
    <source>
        <dbReference type="EMBL" id="MDH6279521.1"/>
    </source>
</evidence>
<dbReference type="EMBL" id="JARXVC010000002">
    <property type="protein sequence ID" value="MDH6279521.1"/>
    <property type="molecule type" value="Genomic_DNA"/>
</dbReference>
<evidence type="ECO:0000313" key="2">
    <source>
        <dbReference type="Proteomes" id="UP001160334"/>
    </source>
</evidence>
<sequence>MTTHTGSQELLACEIAVLRALEVAGKKSLGRNQRGIYTGVPAHMLHTRRRIASSHAECDRLLAGAWEHLTIVLPGQPKLYTAVDWYVRELIVKSQAHDRCDLAAVLAVAHEA</sequence>
<keyword evidence="2" id="KW-1185">Reference proteome</keyword>
<comment type="caution">
    <text evidence="1">The sequence shown here is derived from an EMBL/GenBank/DDBJ whole genome shotgun (WGS) entry which is preliminary data.</text>
</comment>
<dbReference type="Proteomes" id="UP001160334">
    <property type="component" value="Unassembled WGS sequence"/>
</dbReference>
<accession>A0ABT6M5C9</accession>
<name>A0ABT6M5C9_9NOCA</name>
<protein>
    <submittedName>
        <fullName evidence="1">Uncharacterized protein</fullName>
    </submittedName>
</protein>
<proteinExistence type="predicted"/>
<dbReference type="RefSeq" id="WP_280758922.1">
    <property type="nucleotide sequence ID" value="NZ_JARXVC010000002.1"/>
</dbReference>